<reference evidence="1 2" key="1">
    <citation type="submission" date="2020-09" db="EMBL/GenBank/DDBJ databases">
        <title>De no assembly of potato wild relative species, Solanum commersonii.</title>
        <authorList>
            <person name="Cho K."/>
        </authorList>
    </citation>
    <scope>NUCLEOTIDE SEQUENCE [LARGE SCALE GENOMIC DNA]</scope>
    <source>
        <strain evidence="1">LZ3.2</strain>
        <tissue evidence="1">Leaf</tissue>
    </source>
</reference>
<organism evidence="1 2">
    <name type="scientific">Solanum commersonii</name>
    <name type="common">Commerson's wild potato</name>
    <name type="synonym">Commerson's nightshade</name>
    <dbReference type="NCBI Taxonomy" id="4109"/>
    <lineage>
        <taxon>Eukaryota</taxon>
        <taxon>Viridiplantae</taxon>
        <taxon>Streptophyta</taxon>
        <taxon>Embryophyta</taxon>
        <taxon>Tracheophyta</taxon>
        <taxon>Spermatophyta</taxon>
        <taxon>Magnoliopsida</taxon>
        <taxon>eudicotyledons</taxon>
        <taxon>Gunneridae</taxon>
        <taxon>Pentapetalae</taxon>
        <taxon>asterids</taxon>
        <taxon>lamiids</taxon>
        <taxon>Solanales</taxon>
        <taxon>Solanaceae</taxon>
        <taxon>Solanoideae</taxon>
        <taxon>Solaneae</taxon>
        <taxon>Solanum</taxon>
    </lineage>
</organism>
<dbReference type="Proteomes" id="UP000824120">
    <property type="component" value="Chromosome 8"/>
</dbReference>
<protein>
    <submittedName>
        <fullName evidence="1">Uncharacterized protein</fullName>
    </submittedName>
</protein>
<dbReference type="EMBL" id="JACXVP010000008">
    <property type="protein sequence ID" value="KAG5589338.1"/>
    <property type="molecule type" value="Genomic_DNA"/>
</dbReference>
<name>A0A9J5XND8_SOLCO</name>
<gene>
    <name evidence="1" type="ORF">H5410_039852</name>
</gene>
<comment type="caution">
    <text evidence="1">The sequence shown here is derived from an EMBL/GenBank/DDBJ whole genome shotgun (WGS) entry which is preliminary data.</text>
</comment>
<proteinExistence type="predicted"/>
<dbReference type="AlphaFoldDB" id="A0A9J5XND8"/>
<accession>A0A9J5XND8</accession>
<evidence type="ECO:0000313" key="1">
    <source>
        <dbReference type="EMBL" id="KAG5589338.1"/>
    </source>
</evidence>
<keyword evidence="2" id="KW-1185">Reference proteome</keyword>
<evidence type="ECO:0000313" key="2">
    <source>
        <dbReference type="Proteomes" id="UP000824120"/>
    </source>
</evidence>
<sequence length="74" mass="8443">MKTKKNEVRILQDVESNSSNRDSITNAPHKIFKGLLHKYGPDRVIDIPIIEVVFIHHQRAIILLNSLPFLVTGI</sequence>